<dbReference type="CDD" id="cd05269">
    <property type="entry name" value="TMR_SDR_a"/>
    <property type="match status" value="1"/>
</dbReference>
<dbReference type="Proteomes" id="UP001370100">
    <property type="component" value="Unassembled WGS sequence"/>
</dbReference>
<name>A0ABU8N455_9PSEU</name>
<dbReference type="GO" id="GO:0003955">
    <property type="term" value="F:NAD(P)H dehydrogenase (quinone) activity"/>
    <property type="evidence" value="ECO:0007669"/>
    <property type="project" value="UniProtKB-EC"/>
</dbReference>
<dbReference type="SUPFAM" id="SSF51735">
    <property type="entry name" value="NAD(P)-binding Rossmann-fold domains"/>
    <property type="match status" value="1"/>
</dbReference>
<sequence length="302" mass="31610">MTDPTSDPTTEPPVLPTATYAVTGASGHLGRLAVDNLLRRGVPARNVFALVRRPDKAGDLSDLGVGVREADYDRPETLGPALEGIERLLLVSSPTVGNRLEQHTAVLRAADAADVGFVVYTSVLHADETELVLAPEHAATEDALQGSGLPFAVARNGWYTENYTGRLDEYLARGEIVGAAGDGRVSAATRADYAEAAVSLLTGDITDQQGYWELGGPAFSMADLAATITEVTGTDVTYRDLPAGEFTDVLRGAGMDEDTAGFVAALEASTAKGELETDSPALANLLGREPTSLADAIRAARL</sequence>
<gene>
    <name evidence="2" type="ORF">WCD41_12040</name>
</gene>
<dbReference type="InterPro" id="IPR016040">
    <property type="entry name" value="NAD(P)-bd_dom"/>
</dbReference>
<dbReference type="RefSeq" id="WP_337713668.1">
    <property type="nucleotide sequence ID" value="NZ_JBBEGL010000003.1"/>
</dbReference>
<accession>A0ABU8N455</accession>
<dbReference type="Pfam" id="PF13460">
    <property type="entry name" value="NAD_binding_10"/>
    <property type="match status" value="1"/>
</dbReference>
<organism evidence="2 3">
    <name type="scientific">Actinomycetospora aeridis</name>
    <dbReference type="NCBI Taxonomy" id="3129231"/>
    <lineage>
        <taxon>Bacteria</taxon>
        <taxon>Bacillati</taxon>
        <taxon>Actinomycetota</taxon>
        <taxon>Actinomycetes</taxon>
        <taxon>Pseudonocardiales</taxon>
        <taxon>Pseudonocardiaceae</taxon>
        <taxon>Actinomycetospora</taxon>
    </lineage>
</organism>
<dbReference type="InterPro" id="IPR052718">
    <property type="entry name" value="NmrA-type_oxidoreductase"/>
</dbReference>
<dbReference type="PANTHER" id="PTHR47129:SF1">
    <property type="entry name" value="NMRA-LIKE DOMAIN-CONTAINING PROTEIN"/>
    <property type="match status" value="1"/>
</dbReference>
<evidence type="ECO:0000259" key="1">
    <source>
        <dbReference type="Pfam" id="PF13460"/>
    </source>
</evidence>
<dbReference type="Gene3D" id="3.90.25.10">
    <property type="entry name" value="UDP-galactose 4-epimerase, domain 1"/>
    <property type="match status" value="1"/>
</dbReference>
<dbReference type="PANTHER" id="PTHR47129">
    <property type="entry name" value="QUINONE OXIDOREDUCTASE 2"/>
    <property type="match status" value="1"/>
</dbReference>
<dbReference type="EMBL" id="JBBEGL010000003">
    <property type="protein sequence ID" value="MEJ2887179.1"/>
    <property type="molecule type" value="Genomic_DNA"/>
</dbReference>
<dbReference type="Gene3D" id="3.40.50.720">
    <property type="entry name" value="NAD(P)-binding Rossmann-like Domain"/>
    <property type="match status" value="1"/>
</dbReference>
<dbReference type="InterPro" id="IPR036291">
    <property type="entry name" value="NAD(P)-bd_dom_sf"/>
</dbReference>
<keyword evidence="3" id="KW-1185">Reference proteome</keyword>
<feature type="domain" description="NAD(P)-binding" evidence="1">
    <location>
        <begin position="24"/>
        <end position="202"/>
    </location>
</feature>
<keyword evidence="2" id="KW-0560">Oxidoreductase</keyword>
<protein>
    <submittedName>
        <fullName evidence="2">SDR family oxidoreductase</fullName>
        <ecNumber evidence="2">1.6.5.2</ecNumber>
    </submittedName>
</protein>
<comment type="caution">
    <text evidence="2">The sequence shown here is derived from an EMBL/GenBank/DDBJ whole genome shotgun (WGS) entry which is preliminary data.</text>
</comment>
<reference evidence="2 3" key="1">
    <citation type="submission" date="2024-03" db="EMBL/GenBank/DDBJ databases">
        <title>Actinomycetospora sp. OC33-EN06, a novel actinomycete isolated from wild orchid (Aerides multiflora).</title>
        <authorList>
            <person name="Suriyachadkun C."/>
        </authorList>
    </citation>
    <scope>NUCLEOTIDE SEQUENCE [LARGE SCALE GENOMIC DNA]</scope>
    <source>
        <strain evidence="2 3">OC33-EN06</strain>
    </source>
</reference>
<proteinExistence type="predicted"/>
<dbReference type="EC" id="1.6.5.2" evidence="2"/>
<evidence type="ECO:0000313" key="2">
    <source>
        <dbReference type="EMBL" id="MEJ2887179.1"/>
    </source>
</evidence>
<evidence type="ECO:0000313" key="3">
    <source>
        <dbReference type="Proteomes" id="UP001370100"/>
    </source>
</evidence>